<dbReference type="Proteomes" id="UP001595690">
    <property type="component" value="Unassembled WGS sequence"/>
</dbReference>
<dbReference type="EC" id="2.1.1.64" evidence="2"/>
<keyword evidence="2" id="KW-0808">Transferase</keyword>
<dbReference type="EMBL" id="JBHRZI010000057">
    <property type="protein sequence ID" value="MFC3898791.1"/>
    <property type="molecule type" value="Genomic_DNA"/>
</dbReference>
<dbReference type="InterPro" id="IPR013217">
    <property type="entry name" value="Methyltransf_12"/>
</dbReference>
<gene>
    <name evidence="2" type="ORF">ACFOWZ_45610</name>
</gene>
<organism evidence="2 3">
    <name type="scientific">Lentzea rhizosphaerae</name>
    <dbReference type="NCBI Taxonomy" id="2041025"/>
    <lineage>
        <taxon>Bacteria</taxon>
        <taxon>Bacillati</taxon>
        <taxon>Actinomycetota</taxon>
        <taxon>Actinomycetes</taxon>
        <taxon>Pseudonocardiales</taxon>
        <taxon>Pseudonocardiaceae</taxon>
        <taxon>Lentzea</taxon>
    </lineage>
</organism>
<dbReference type="RefSeq" id="WP_382380564.1">
    <property type="nucleotide sequence ID" value="NZ_JBHRZI010000057.1"/>
</dbReference>
<dbReference type="GO" id="GO:0061542">
    <property type="term" value="F:3-demethylubiquinol 3-O-methyltransferase activity"/>
    <property type="evidence" value="ECO:0007669"/>
    <property type="project" value="UniProtKB-EC"/>
</dbReference>
<dbReference type="SUPFAM" id="SSF53335">
    <property type="entry name" value="S-adenosyl-L-methionine-dependent methyltransferases"/>
    <property type="match status" value="1"/>
</dbReference>
<accession>A0ABV8CA96</accession>
<proteinExistence type="predicted"/>
<protein>
    <submittedName>
        <fullName evidence="2">Class I SAM-dependent methyltransferase</fullName>
        <ecNumber evidence="2">2.1.1.222</ecNumber>
        <ecNumber evidence="2">2.1.1.64</ecNumber>
    </submittedName>
</protein>
<feature type="domain" description="Methyltransferase type 12" evidence="1">
    <location>
        <begin position="4"/>
        <end position="51"/>
    </location>
</feature>
<name>A0ABV8CA96_9PSEU</name>
<dbReference type="Pfam" id="PF08242">
    <property type="entry name" value="Methyltransf_12"/>
    <property type="match status" value="1"/>
</dbReference>
<evidence type="ECO:0000259" key="1">
    <source>
        <dbReference type="Pfam" id="PF08242"/>
    </source>
</evidence>
<dbReference type="EC" id="2.1.1.222" evidence="2"/>
<comment type="caution">
    <text evidence="2">The sequence shown here is derived from an EMBL/GenBank/DDBJ whole genome shotgun (WGS) entry which is preliminary data.</text>
</comment>
<dbReference type="InterPro" id="IPR029063">
    <property type="entry name" value="SAM-dependent_MTases_sf"/>
</dbReference>
<dbReference type="GO" id="GO:0032259">
    <property type="term" value="P:methylation"/>
    <property type="evidence" value="ECO:0007669"/>
    <property type="project" value="UniProtKB-KW"/>
</dbReference>
<dbReference type="Gene3D" id="3.40.50.150">
    <property type="entry name" value="Vaccinia Virus protein VP39"/>
    <property type="match status" value="1"/>
</dbReference>
<keyword evidence="2" id="KW-0489">Methyltransferase</keyword>
<keyword evidence="3" id="KW-1185">Reference proteome</keyword>
<dbReference type="GO" id="GO:0102208">
    <property type="term" value="F:2-polyprenyl-6-hydroxyphenol methylase activity"/>
    <property type="evidence" value="ECO:0007669"/>
    <property type="project" value="UniProtKB-EC"/>
</dbReference>
<evidence type="ECO:0000313" key="3">
    <source>
        <dbReference type="Proteomes" id="UP001595690"/>
    </source>
</evidence>
<sequence>MRTVEDDVRNLASLFSERFDVVLCHGVLMYFADPEPVLDDLVRLVGPGGVLSLLVRNGDALAIRPGLLGDWDATLRAFESPLYDNRIGVTIAAVAVA</sequence>
<reference evidence="3" key="1">
    <citation type="journal article" date="2019" name="Int. J. Syst. Evol. Microbiol.">
        <title>The Global Catalogue of Microorganisms (GCM) 10K type strain sequencing project: providing services to taxonomists for standard genome sequencing and annotation.</title>
        <authorList>
            <consortium name="The Broad Institute Genomics Platform"/>
            <consortium name="The Broad Institute Genome Sequencing Center for Infectious Disease"/>
            <person name="Wu L."/>
            <person name="Ma J."/>
        </authorList>
    </citation>
    <scope>NUCLEOTIDE SEQUENCE [LARGE SCALE GENOMIC DNA]</scope>
    <source>
        <strain evidence="3">CGMCC 4.7405</strain>
    </source>
</reference>
<evidence type="ECO:0000313" key="2">
    <source>
        <dbReference type="EMBL" id="MFC3898791.1"/>
    </source>
</evidence>